<keyword evidence="2 8" id="KW-0132">Cell division</keyword>
<proteinExistence type="inferred from homology"/>
<keyword evidence="5 8" id="KW-0175">Coiled coil</keyword>
<dbReference type="GO" id="GO:0000132">
    <property type="term" value="P:establishment of mitotic spindle orientation"/>
    <property type="evidence" value="ECO:0007669"/>
    <property type="project" value="TreeGrafter"/>
</dbReference>
<dbReference type="AlphaFoldDB" id="A0A5A9NKH6"/>
<dbReference type="HAMAP" id="MF_03041">
    <property type="entry name" value="SPDLY"/>
    <property type="match status" value="1"/>
</dbReference>
<dbReference type="GO" id="GO:0034501">
    <property type="term" value="P:protein localization to kinetochore"/>
    <property type="evidence" value="ECO:0007669"/>
    <property type="project" value="UniProtKB-UniRule"/>
</dbReference>
<evidence type="ECO:0000313" key="11">
    <source>
        <dbReference type="Proteomes" id="UP000324632"/>
    </source>
</evidence>
<dbReference type="EMBL" id="SOYY01000017">
    <property type="protein sequence ID" value="KAA0709489.1"/>
    <property type="molecule type" value="Genomic_DNA"/>
</dbReference>
<feature type="region of interest" description="Disordered" evidence="9">
    <location>
        <begin position="536"/>
        <end position="589"/>
    </location>
</feature>
<evidence type="ECO:0000256" key="8">
    <source>
        <dbReference type="HAMAP-Rule" id="MF_03041"/>
    </source>
</evidence>
<feature type="region of interest" description="Disordered" evidence="9">
    <location>
        <begin position="447"/>
        <end position="475"/>
    </location>
</feature>
<comment type="function">
    <text evidence="8">Required for the localization of dynein and dynactin to the mitotic kintochore. Dynein is believed to control the initial lateral interaction between the kinetochore and spindle microtubules and to facilitate the subsequent formation of end-on kinetochore-microtubule attachments mediated by the NDC80 complex.</text>
</comment>
<dbReference type="GO" id="GO:0007094">
    <property type="term" value="P:mitotic spindle assembly checkpoint signaling"/>
    <property type="evidence" value="ECO:0007669"/>
    <property type="project" value="InterPro"/>
</dbReference>
<keyword evidence="11" id="KW-1185">Reference proteome</keyword>
<dbReference type="GO" id="GO:0007080">
    <property type="term" value="P:mitotic metaphase chromosome alignment"/>
    <property type="evidence" value="ECO:0007669"/>
    <property type="project" value="TreeGrafter"/>
</dbReference>
<evidence type="ECO:0000256" key="4">
    <source>
        <dbReference type="ARBA" id="ARBA00022838"/>
    </source>
</evidence>
<dbReference type="GO" id="GO:0000922">
    <property type="term" value="C:spindle pole"/>
    <property type="evidence" value="ECO:0007669"/>
    <property type="project" value="TreeGrafter"/>
</dbReference>
<evidence type="ECO:0000313" key="10">
    <source>
        <dbReference type="EMBL" id="KAA0709489.1"/>
    </source>
</evidence>
<feature type="coiled-coil region" evidence="8">
    <location>
        <begin position="1"/>
        <end position="60"/>
    </location>
</feature>
<organism evidence="10 11">
    <name type="scientific">Triplophysa tibetana</name>
    <dbReference type="NCBI Taxonomy" id="1572043"/>
    <lineage>
        <taxon>Eukaryota</taxon>
        <taxon>Metazoa</taxon>
        <taxon>Chordata</taxon>
        <taxon>Craniata</taxon>
        <taxon>Vertebrata</taxon>
        <taxon>Euteleostomi</taxon>
        <taxon>Actinopterygii</taxon>
        <taxon>Neopterygii</taxon>
        <taxon>Teleostei</taxon>
        <taxon>Ostariophysi</taxon>
        <taxon>Cypriniformes</taxon>
        <taxon>Nemacheilidae</taxon>
        <taxon>Triplophysa</taxon>
    </lineage>
</organism>
<dbReference type="Proteomes" id="UP000324632">
    <property type="component" value="Chromosome 17"/>
</dbReference>
<keyword evidence="3 8" id="KW-0498">Mitosis</keyword>
<dbReference type="GO" id="GO:0051301">
    <property type="term" value="P:cell division"/>
    <property type="evidence" value="ECO:0007669"/>
    <property type="project" value="UniProtKB-KW"/>
</dbReference>
<sequence>MSYLEDEINVLRRKVQAGEEALQRAGQYGLQLLDDKMDLHNKLEDQRIEMSNIIETVEQEKYSLQREVELKARMLESLRSEFDLVKNHQKHQLEQKQTLMERNHSLELSDLKNKVEKMMTDLKEAQLAEKQMKHKLDQQSEALQSKTEELHALTARADETMSSEILELQVEKMDMESAMATLEQDLQEARYKEEQLNLANTTLHRQLERLTEDKEEREKEAVSCYNALEKAREANQDLQIQLEQVLQQAQDPNSKGNSLFSEVEDKRAEMERQLNSMKRQQESLQKQHALTKQHMHRMKMQIATLMQLQGNRADPAQLERLQFMLSEKNNEIETLMLKVRELEKEKMAVKDQHPSVQVKETELVDETYYTDLLKMQLSNSKKGSDKLKDELSMARMKALSESQRVLELERKLYVAEQGLKQRHADNMKLQVKLEELQIKYTPHVVNKGQVQKRRREKFPVDNPEEKSTPSKEETVTMDIEPNKSLSENTEEKNISPLVEKPVVVPLQPAQITEPNPLVPRESKSVRICEDPPVCIPDAPRSPVSDCNSMAGDRTTSSEEENWRTEKRKKYQQPIHVSSAKTMASECAQQ</sequence>
<feature type="compositionally biased region" description="Basic and acidic residues" evidence="9">
    <location>
        <begin position="457"/>
        <end position="474"/>
    </location>
</feature>
<evidence type="ECO:0000256" key="5">
    <source>
        <dbReference type="ARBA" id="ARBA00023054"/>
    </source>
</evidence>
<dbReference type="PANTHER" id="PTHR32123">
    <property type="entry name" value="BICD FAMILY-LIKE CARGO ADAPTER"/>
    <property type="match status" value="1"/>
</dbReference>
<name>A0A5A9NKH6_9TELE</name>
<keyword evidence="4 8" id="KW-0995">Kinetochore</keyword>
<dbReference type="InterPro" id="IPR051149">
    <property type="entry name" value="Spindly/BICDR_Dynein_Adapter"/>
</dbReference>
<keyword evidence="1 8" id="KW-0158">Chromosome</keyword>
<evidence type="ECO:0000256" key="3">
    <source>
        <dbReference type="ARBA" id="ARBA00022776"/>
    </source>
</evidence>
<gene>
    <name evidence="8" type="primary">SPDL1</name>
    <name evidence="8" type="synonym">CCDC99</name>
    <name evidence="10" type="ORF">E1301_Tti004086</name>
</gene>
<evidence type="ECO:0000256" key="1">
    <source>
        <dbReference type="ARBA" id="ARBA00022454"/>
    </source>
</evidence>
<dbReference type="GO" id="GO:0000940">
    <property type="term" value="C:outer kinetochore"/>
    <property type="evidence" value="ECO:0007669"/>
    <property type="project" value="UniProtKB-UniRule"/>
</dbReference>
<accession>A0A5A9NKH6</accession>
<dbReference type="GO" id="GO:0043515">
    <property type="term" value="F:kinetochore binding"/>
    <property type="evidence" value="ECO:0007669"/>
    <property type="project" value="UniProtKB-UniRule"/>
</dbReference>
<comment type="subcellular location">
    <subcellularLocation>
        <location evidence="8">Chromosome</location>
        <location evidence="8">Centromere</location>
        <location evidence="8">Kinetochore</location>
    </subcellularLocation>
</comment>
<feature type="coiled-coil region" evidence="8">
    <location>
        <begin position="318"/>
        <end position="352"/>
    </location>
</feature>
<comment type="similarity">
    <text evidence="8">Belongs to the Spindly family.</text>
</comment>
<reference evidence="10 11" key="1">
    <citation type="journal article" date="2019" name="Mol. Ecol. Resour.">
        <title>Chromosome-level genome assembly of Triplophysa tibetana, a fish adapted to the harsh high-altitude environment of the Tibetan Plateau.</title>
        <authorList>
            <person name="Yang X."/>
            <person name="Liu H."/>
            <person name="Ma Z."/>
            <person name="Zou Y."/>
            <person name="Zou M."/>
            <person name="Mao Y."/>
            <person name="Li X."/>
            <person name="Wang H."/>
            <person name="Chen T."/>
            <person name="Wang W."/>
            <person name="Yang R."/>
        </authorList>
    </citation>
    <scope>NUCLEOTIDE SEQUENCE [LARGE SCALE GENOMIC DNA]</scope>
    <source>
        <strain evidence="10">TTIB1903HZAU</strain>
        <tissue evidence="10">Muscle</tissue>
    </source>
</reference>
<evidence type="ECO:0000256" key="9">
    <source>
        <dbReference type="SAM" id="MobiDB-lite"/>
    </source>
</evidence>
<evidence type="ECO:0000256" key="2">
    <source>
        <dbReference type="ARBA" id="ARBA00022618"/>
    </source>
</evidence>
<dbReference type="PANTHER" id="PTHR32123:SF9">
    <property type="entry name" value="PROTEIN SPINDLY"/>
    <property type="match status" value="1"/>
</dbReference>
<evidence type="ECO:0000256" key="6">
    <source>
        <dbReference type="ARBA" id="ARBA00023306"/>
    </source>
</evidence>
<evidence type="ECO:0000256" key="7">
    <source>
        <dbReference type="ARBA" id="ARBA00023328"/>
    </source>
</evidence>
<dbReference type="OrthoDB" id="2121607at2759"/>
<dbReference type="InterPro" id="IPR028593">
    <property type="entry name" value="SPDLY_chordates"/>
</dbReference>
<feature type="compositionally biased region" description="Polar residues" evidence="9">
    <location>
        <begin position="574"/>
        <end position="589"/>
    </location>
</feature>
<keyword evidence="6 8" id="KW-0131">Cell cycle</keyword>
<feature type="coiled-coil region" evidence="8">
    <location>
        <begin position="108"/>
        <end position="287"/>
    </location>
</feature>
<comment type="caution">
    <text evidence="10">The sequence shown here is derived from an EMBL/GenBank/DDBJ whole genome shotgun (WGS) entry which is preliminary data.</text>
</comment>
<keyword evidence="7 8" id="KW-0137">Centromere</keyword>
<protein>
    <recommendedName>
        <fullName evidence="8">Protein Spindly</fullName>
    </recommendedName>
    <alternativeName>
        <fullName evidence="8">Coiled-coil domain-containing protein 99</fullName>
    </alternativeName>
    <alternativeName>
        <fullName evidence="8">Spindle apparatus coiled-coil domain-containing protein 1</fullName>
    </alternativeName>
</protein>